<dbReference type="InterPro" id="IPR051483">
    <property type="entry name" value="MAP7_domain-containing"/>
</dbReference>
<evidence type="ECO:0000256" key="1">
    <source>
        <dbReference type="ARBA" id="ARBA00004245"/>
    </source>
</evidence>
<comment type="similarity">
    <text evidence="2">Belongs to the MAP7 family.</text>
</comment>
<keyword evidence="3" id="KW-0963">Cytoplasm</keyword>
<feature type="region of interest" description="Disordered" evidence="6">
    <location>
        <begin position="236"/>
        <end position="269"/>
    </location>
</feature>
<dbReference type="PROSITE" id="PS50096">
    <property type="entry name" value="IQ"/>
    <property type="match status" value="1"/>
</dbReference>
<organism evidence="7 8">
    <name type="scientific">Electrophorus voltai</name>
    <dbReference type="NCBI Taxonomy" id="2609070"/>
    <lineage>
        <taxon>Eukaryota</taxon>
        <taxon>Metazoa</taxon>
        <taxon>Chordata</taxon>
        <taxon>Craniata</taxon>
        <taxon>Vertebrata</taxon>
        <taxon>Euteleostomi</taxon>
        <taxon>Actinopterygii</taxon>
        <taxon>Neopterygii</taxon>
        <taxon>Teleostei</taxon>
        <taxon>Ostariophysi</taxon>
        <taxon>Gymnotiformes</taxon>
        <taxon>Gymnotoidei</taxon>
        <taxon>Gymnotidae</taxon>
        <taxon>Electrophorus</taxon>
    </lineage>
</organism>
<evidence type="ECO:0000313" key="7">
    <source>
        <dbReference type="EMBL" id="KAK1803455.1"/>
    </source>
</evidence>
<feature type="compositionally biased region" description="Basic and acidic residues" evidence="6">
    <location>
        <begin position="650"/>
        <end position="786"/>
    </location>
</feature>
<reference evidence="7" key="1">
    <citation type="submission" date="2023-03" db="EMBL/GenBank/DDBJ databases">
        <title>Electrophorus voltai genome.</title>
        <authorList>
            <person name="Bian C."/>
        </authorList>
    </citation>
    <scope>NUCLEOTIDE SEQUENCE</scope>
    <source>
        <strain evidence="7">CB-2022</strain>
        <tissue evidence="7">Muscle</tissue>
    </source>
</reference>
<keyword evidence="8" id="KW-1185">Reference proteome</keyword>
<evidence type="ECO:0000256" key="5">
    <source>
        <dbReference type="ARBA" id="ARBA00023212"/>
    </source>
</evidence>
<comment type="subcellular location">
    <subcellularLocation>
        <location evidence="1">Cytoplasm</location>
        <location evidence="1">Cytoskeleton</location>
    </subcellularLocation>
</comment>
<dbReference type="GO" id="GO:0015630">
    <property type="term" value="C:microtubule cytoskeleton"/>
    <property type="evidence" value="ECO:0007669"/>
    <property type="project" value="InterPro"/>
</dbReference>
<dbReference type="Pfam" id="PF05672">
    <property type="entry name" value="MAP7"/>
    <property type="match status" value="1"/>
</dbReference>
<feature type="compositionally biased region" description="Low complexity" evidence="6">
    <location>
        <begin position="497"/>
        <end position="510"/>
    </location>
</feature>
<evidence type="ECO:0000256" key="2">
    <source>
        <dbReference type="ARBA" id="ARBA00007525"/>
    </source>
</evidence>
<dbReference type="InterPro" id="IPR008604">
    <property type="entry name" value="MAP7_fam"/>
</dbReference>
<proteinExistence type="inferred from homology"/>
<dbReference type="PANTHER" id="PTHR15073:SF4">
    <property type="entry name" value="ENSCONSIN"/>
    <property type="match status" value="1"/>
</dbReference>
<feature type="compositionally biased region" description="Basic and acidic residues" evidence="6">
    <location>
        <begin position="596"/>
        <end position="608"/>
    </location>
</feature>
<feature type="region of interest" description="Disordered" evidence="6">
    <location>
        <begin position="355"/>
        <end position="378"/>
    </location>
</feature>
<evidence type="ECO:0000256" key="4">
    <source>
        <dbReference type="ARBA" id="ARBA00023054"/>
    </source>
</evidence>
<feature type="compositionally biased region" description="Basic and acidic residues" evidence="6">
    <location>
        <begin position="564"/>
        <end position="576"/>
    </location>
</feature>
<evidence type="ECO:0000256" key="3">
    <source>
        <dbReference type="ARBA" id="ARBA00022490"/>
    </source>
</evidence>
<evidence type="ECO:0008006" key="9">
    <source>
        <dbReference type="Google" id="ProtNLM"/>
    </source>
</evidence>
<keyword evidence="5" id="KW-0206">Cytoskeleton</keyword>
<gene>
    <name evidence="7" type="ORF">P4O66_020888</name>
</gene>
<dbReference type="Proteomes" id="UP001239994">
    <property type="component" value="Unassembled WGS sequence"/>
</dbReference>
<feature type="region of interest" description="Disordered" evidence="6">
    <location>
        <begin position="497"/>
        <end position="800"/>
    </location>
</feature>
<keyword evidence="4" id="KW-0175">Coiled coil</keyword>
<dbReference type="PANTHER" id="PTHR15073">
    <property type="entry name" value="MICROTUBULE-ASSOCIATED PROTEIN"/>
    <property type="match status" value="1"/>
</dbReference>
<dbReference type="EMBL" id="JAROKS010000005">
    <property type="protein sequence ID" value="KAK1803455.1"/>
    <property type="molecule type" value="Genomic_DNA"/>
</dbReference>
<sequence length="929" mass="105131">MSSPSTDTTDTVCESAAWACIVADGACGEEKVAACCLSASELKLIGIPGRTSDPDNCCRFCLLRWTSSPVPASILAQIFDSVQALRELCLRSSGFDTAAWQEKVQTLGAPIPQSWCIVPEAPCLCCPVLPCTGVLMCSLLAPSLLISDSDHHLHGDEKTSSGCADPSTSEHKIYTIHSTAHTHNAGKPEPLMLKLDERQRLARERREEKERQIAAREVQWQERAERARQYYERQVEERRRHLEEQRQKEERRRTAAEEKRQQKNREERARYEAVMRKTMERSQKVRPKANRWSWGGTLTPIISHNSDAGRRSVSTMNLSKHSDPVITKRLSSSSATLLNSTDRALQKRTSLSSSCLVNKARPRVPASREKPQQDKATGMRRMPLISWENTVVSRLQAPTHSYLARSRSAMSLSGDAVTPVCPRSASCHPMSSQSFKSLHSRSAERPIRAGLSFEHPIRAGNVGPDAPARRKTVHNMPVDRKDKDYVRKSWSNLSYPTPTLITPTRTTSSPGYHGNRANQPLAVRSSAKAPQKPLMARKSRSPPPPASLPLSLGNAFLKSSNLRPNREALERPRTTVEDEGGTMKGKGMNREEEEAQREAEGSRKEQEVQRCASPTKAPEETSATKAEPATESPVSPPSVRPSAGTTDPEEASRLLAEKRRQAREQREREEEERRQQEEAERRHREEMARRKAEERTRREEEAQRLAEEEKRKEEEERRLEQERLQREREEAERLQRQKEKEDARQREEAERLRQERESHFRKEEAERLERKKRLEEIMKRTRRSEQKSPAQRNGDVRQPSRQDLGKTVFMLCRTPGPFLCHVTCATFLACVSVCLKNETAALGCSVQSETAALGCGNAEPRFRENGILMDTQAFEEVIEVPVVTKLSRQEGDGEEEEVRRKCPLLAFQENGSTLNLPAAENSQTKNQNV</sequence>
<dbReference type="GO" id="GO:0000226">
    <property type="term" value="P:microtubule cytoskeleton organization"/>
    <property type="evidence" value="ECO:0007669"/>
    <property type="project" value="InterPro"/>
</dbReference>
<dbReference type="AlphaFoldDB" id="A0AAD8ZR87"/>
<accession>A0AAD8ZR87</accession>
<comment type="caution">
    <text evidence="7">The sequence shown here is derived from an EMBL/GenBank/DDBJ whole genome shotgun (WGS) entry which is preliminary data.</text>
</comment>
<evidence type="ECO:0000256" key="6">
    <source>
        <dbReference type="SAM" id="MobiDB-lite"/>
    </source>
</evidence>
<name>A0AAD8ZR87_9TELE</name>
<evidence type="ECO:0000313" key="8">
    <source>
        <dbReference type="Proteomes" id="UP001239994"/>
    </source>
</evidence>
<protein>
    <recommendedName>
        <fullName evidence="9">Ensconsin</fullName>
    </recommendedName>
</protein>